<dbReference type="RefSeq" id="WP_121201165.1">
    <property type="nucleotide sequence ID" value="NZ_RBKU01000001.1"/>
</dbReference>
<evidence type="ECO:0000313" key="4">
    <source>
        <dbReference type="EMBL" id="RKR85084.1"/>
    </source>
</evidence>
<comment type="similarity">
    <text evidence="1 3">Belongs to the short-chain dehydrogenases/reductases (SDR) family.</text>
</comment>
<dbReference type="InterPro" id="IPR036291">
    <property type="entry name" value="NAD(P)-bd_dom_sf"/>
</dbReference>
<comment type="caution">
    <text evidence="4">The sequence shown here is derived from an EMBL/GenBank/DDBJ whole genome shotgun (WGS) entry which is preliminary data.</text>
</comment>
<accession>A0A495J9K4</accession>
<dbReference type="PRINTS" id="PR00080">
    <property type="entry name" value="SDRFAMILY"/>
</dbReference>
<dbReference type="Pfam" id="PF00106">
    <property type="entry name" value="adh_short"/>
    <property type="match status" value="1"/>
</dbReference>
<keyword evidence="5" id="KW-1185">Reference proteome</keyword>
<sequence length="234" mass="25378">MENVIITGATKGIGRSIAKAFAKQGLNIAVCSRNSEDLLLLHDELLKINPGIRVLTSKTDFSVKENVTAFAGLAEQELGFISAIVNNVGMYEPSSILDDEEDTFGKLINTNLMPAYELYRYFGKTMMASGKGHIFNICSIAAINPVVEAGMYSVTKFALLGLTKVMRLEMQDYGVKVTAILPGSTLTDSWKDNTLSADKFVSPDDIASAIISAWTMSKGANVDEIIIKPVWGQV</sequence>
<dbReference type="SUPFAM" id="SSF51735">
    <property type="entry name" value="NAD(P)-binding Rossmann-fold domains"/>
    <property type="match status" value="1"/>
</dbReference>
<dbReference type="OrthoDB" id="9810734at2"/>
<protein>
    <submittedName>
        <fullName evidence="4">Short-subunit dehydrogenase</fullName>
    </submittedName>
</protein>
<dbReference type="Gene3D" id="3.40.50.720">
    <property type="entry name" value="NAD(P)-binding Rossmann-like Domain"/>
    <property type="match status" value="1"/>
</dbReference>
<dbReference type="GO" id="GO:0016491">
    <property type="term" value="F:oxidoreductase activity"/>
    <property type="evidence" value="ECO:0007669"/>
    <property type="project" value="UniProtKB-KW"/>
</dbReference>
<dbReference type="CDD" id="cd05233">
    <property type="entry name" value="SDR_c"/>
    <property type="match status" value="1"/>
</dbReference>
<dbReference type="AlphaFoldDB" id="A0A495J9K4"/>
<dbReference type="EMBL" id="RBKU01000001">
    <property type="protein sequence ID" value="RKR85084.1"/>
    <property type="molecule type" value="Genomic_DNA"/>
</dbReference>
<dbReference type="PROSITE" id="PS00061">
    <property type="entry name" value="ADH_SHORT"/>
    <property type="match status" value="1"/>
</dbReference>
<evidence type="ECO:0000313" key="5">
    <source>
        <dbReference type="Proteomes" id="UP000268007"/>
    </source>
</evidence>
<gene>
    <name evidence="4" type="ORF">BDD43_5340</name>
</gene>
<dbReference type="InterPro" id="IPR002347">
    <property type="entry name" value="SDR_fam"/>
</dbReference>
<dbReference type="InterPro" id="IPR020904">
    <property type="entry name" value="Sc_DH/Rdtase_CS"/>
</dbReference>
<dbReference type="PANTHER" id="PTHR42901:SF1">
    <property type="entry name" value="ALCOHOL DEHYDROGENASE"/>
    <property type="match status" value="1"/>
</dbReference>
<proteinExistence type="inferred from homology"/>
<dbReference type="PRINTS" id="PR00081">
    <property type="entry name" value="GDHRDH"/>
</dbReference>
<evidence type="ECO:0000256" key="2">
    <source>
        <dbReference type="ARBA" id="ARBA00023002"/>
    </source>
</evidence>
<dbReference type="PANTHER" id="PTHR42901">
    <property type="entry name" value="ALCOHOL DEHYDROGENASE"/>
    <property type="match status" value="1"/>
</dbReference>
<keyword evidence="2" id="KW-0560">Oxidoreductase</keyword>
<reference evidence="4 5" key="1">
    <citation type="submission" date="2018-10" db="EMBL/GenBank/DDBJ databases">
        <title>Genomic Encyclopedia of Archaeal and Bacterial Type Strains, Phase II (KMG-II): from individual species to whole genera.</title>
        <authorList>
            <person name="Goeker M."/>
        </authorList>
    </citation>
    <scope>NUCLEOTIDE SEQUENCE [LARGE SCALE GENOMIC DNA]</scope>
    <source>
        <strain evidence="4 5">DSM 18602</strain>
    </source>
</reference>
<evidence type="ECO:0000256" key="3">
    <source>
        <dbReference type="RuleBase" id="RU000363"/>
    </source>
</evidence>
<evidence type="ECO:0000256" key="1">
    <source>
        <dbReference type="ARBA" id="ARBA00006484"/>
    </source>
</evidence>
<organism evidence="4 5">
    <name type="scientific">Mucilaginibacter gracilis</name>
    <dbReference type="NCBI Taxonomy" id="423350"/>
    <lineage>
        <taxon>Bacteria</taxon>
        <taxon>Pseudomonadati</taxon>
        <taxon>Bacteroidota</taxon>
        <taxon>Sphingobacteriia</taxon>
        <taxon>Sphingobacteriales</taxon>
        <taxon>Sphingobacteriaceae</taxon>
        <taxon>Mucilaginibacter</taxon>
    </lineage>
</organism>
<name>A0A495J9K4_9SPHI</name>
<dbReference type="Proteomes" id="UP000268007">
    <property type="component" value="Unassembled WGS sequence"/>
</dbReference>